<dbReference type="EC" id="2.1.2.2" evidence="2"/>
<dbReference type="InterPro" id="IPR002376">
    <property type="entry name" value="Formyl_transf_N"/>
</dbReference>
<dbReference type="Pfam" id="PF00551">
    <property type="entry name" value="Formyl_trans_N"/>
    <property type="match status" value="1"/>
</dbReference>
<dbReference type="OrthoDB" id="5575075at2759"/>
<dbReference type="InterPro" id="IPR004607">
    <property type="entry name" value="GART"/>
</dbReference>
<dbReference type="CDD" id="cd08645">
    <property type="entry name" value="FMT_core_GART"/>
    <property type="match status" value="1"/>
</dbReference>
<dbReference type="EMBL" id="CAJVPJ010000144">
    <property type="protein sequence ID" value="CAG8485567.1"/>
    <property type="molecule type" value="Genomic_DNA"/>
</dbReference>
<reference evidence="6" key="1">
    <citation type="submission" date="2021-06" db="EMBL/GenBank/DDBJ databases">
        <authorList>
            <person name="Kallberg Y."/>
            <person name="Tangrot J."/>
            <person name="Rosling A."/>
        </authorList>
    </citation>
    <scope>NUCLEOTIDE SEQUENCE</scope>
    <source>
        <strain evidence="6">IA702</strain>
    </source>
</reference>
<protein>
    <recommendedName>
        <fullName evidence="2">phosphoribosylglycinamide formyltransferase 1</fullName>
        <ecNumber evidence="2">2.1.2.2</ecNumber>
    </recommendedName>
</protein>
<dbReference type="Gene3D" id="3.40.50.170">
    <property type="entry name" value="Formyl transferase, N-terminal domain"/>
    <property type="match status" value="1"/>
</dbReference>
<evidence type="ECO:0000313" key="7">
    <source>
        <dbReference type="Proteomes" id="UP000789572"/>
    </source>
</evidence>
<keyword evidence="4" id="KW-0658">Purine biosynthesis</keyword>
<evidence type="ECO:0000256" key="2">
    <source>
        <dbReference type="ARBA" id="ARBA00012254"/>
    </source>
</evidence>
<keyword evidence="3" id="KW-0808">Transferase</keyword>
<evidence type="ECO:0000256" key="1">
    <source>
        <dbReference type="ARBA" id="ARBA00005054"/>
    </source>
</evidence>
<keyword evidence="7" id="KW-1185">Reference proteome</keyword>
<accession>A0A9N8ZD57</accession>
<dbReference type="InterPro" id="IPR036477">
    <property type="entry name" value="Formyl_transf_N_sf"/>
</dbReference>
<comment type="caution">
    <text evidence="6">The sequence shown here is derived from an EMBL/GenBank/DDBJ whole genome shotgun (WGS) entry which is preliminary data.</text>
</comment>
<dbReference type="GO" id="GO:0005737">
    <property type="term" value="C:cytoplasm"/>
    <property type="evidence" value="ECO:0007669"/>
    <property type="project" value="TreeGrafter"/>
</dbReference>
<dbReference type="PANTHER" id="PTHR43369:SF2">
    <property type="entry name" value="PHOSPHORIBOSYLGLYCINAMIDE FORMYLTRANSFERASE"/>
    <property type="match status" value="1"/>
</dbReference>
<evidence type="ECO:0000256" key="3">
    <source>
        <dbReference type="ARBA" id="ARBA00022679"/>
    </source>
</evidence>
<dbReference type="AlphaFoldDB" id="A0A9N8ZD57"/>
<evidence type="ECO:0000256" key="4">
    <source>
        <dbReference type="ARBA" id="ARBA00022755"/>
    </source>
</evidence>
<dbReference type="GO" id="GO:0006189">
    <property type="term" value="P:'de novo' IMP biosynthetic process"/>
    <property type="evidence" value="ECO:0007669"/>
    <property type="project" value="InterPro"/>
</dbReference>
<sequence>MLPRIVVLISGYGSNLQALIDATENGTLKATITLVVSSKATAYGLKRAEAANIPTLVFPLQAYRDAGKSRIEYDIDLAAKIKVYEPDLIVLAGWMLILSSEFLDHFAPKNVINLHPALPGQFNGTDAIRRAYEAYKRGEIQKTGVMVHKVIPEVDSGELIVSEEVAILETDTLDDLQTRIHSVEHRLIVAGANKILHELNVH</sequence>
<feature type="domain" description="Formyl transferase N-terminal" evidence="5">
    <location>
        <begin position="4"/>
        <end position="189"/>
    </location>
</feature>
<comment type="pathway">
    <text evidence="1">Purine metabolism; IMP biosynthesis via de novo pathway; N(2)-formyl-N(1)-(5-phospho-D-ribosyl)glycinamide from N(1)-(5-phospho-D-ribosyl)glycinamide (10-formyl THF route): step 1/1.</text>
</comment>
<dbReference type="NCBIfam" id="TIGR00639">
    <property type="entry name" value="PurN"/>
    <property type="match status" value="1"/>
</dbReference>
<dbReference type="GO" id="GO:0004644">
    <property type="term" value="F:phosphoribosylglycinamide formyltransferase activity"/>
    <property type="evidence" value="ECO:0007669"/>
    <property type="project" value="UniProtKB-EC"/>
</dbReference>
<evidence type="ECO:0000259" key="5">
    <source>
        <dbReference type="Pfam" id="PF00551"/>
    </source>
</evidence>
<organism evidence="6 7">
    <name type="scientific">Paraglomus occultum</name>
    <dbReference type="NCBI Taxonomy" id="144539"/>
    <lineage>
        <taxon>Eukaryota</taxon>
        <taxon>Fungi</taxon>
        <taxon>Fungi incertae sedis</taxon>
        <taxon>Mucoromycota</taxon>
        <taxon>Glomeromycotina</taxon>
        <taxon>Glomeromycetes</taxon>
        <taxon>Paraglomerales</taxon>
        <taxon>Paraglomeraceae</taxon>
        <taxon>Paraglomus</taxon>
    </lineage>
</organism>
<dbReference type="SUPFAM" id="SSF53328">
    <property type="entry name" value="Formyltransferase"/>
    <property type="match status" value="1"/>
</dbReference>
<dbReference type="HAMAP" id="MF_01930">
    <property type="entry name" value="PurN"/>
    <property type="match status" value="1"/>
</dbReference>
<proteinExistence type="inferred from homology"/>
<dbReference type="Proteomes" id="UP000789572">
    <property type="component" value="Unassembled WGS sequence"/>
</dbReference>
<name>A0A9N8ZD57_9GLOM</name>
<dbReference type="PANTHER" id="PTHR43369">
    <property type="entry name" value="PHOSPHORIBOSYLGLYCINAMIDE FORMYLTRANSFERASE"/>
    <property type="match status" value="1"/>
</dbReference>
<evidence type="ECO:0000313" key="6">
    <source>
        <dbReference type="EMBL" id="CAG8485567.1"/>
    </source>
</evidence>
<gene>
    <name evidence="6" type="ORF">POCULU_LOCUS1783</name>
</gene>